<evidence type="ECO:0000256" key="7">
    <source>
        <dbReference type="ARBA" id="ARBA00022989"/>
    </source>
</evidence>
<dbReference type="GO" id="GO:0009881">
    <property type="term" value="F:photoreceptor activity"/>
    <property type="evidence" value="ECO:0007669"/>
    <property type="project" value="UniProtKB-KW"/>
</dbReference>
<evidence type="ECO:0000313" key="14">
    <source>
        <dbReference type="Proteomes" id="UP000245764"/>
    </source>
</evidence>
<keyword evidence="4" id="KW-0716">Sensory transduction</keyword>
<comment type="similarity">
    <text evidence="2">Belongs to the archaeal/bacterial/fungal opsin family.</text>
</comment>
<dbReference type="SMART" id="SM01021">
    <property type="entry name" value="Bac_rhodopsin"/>
    <property type="match status" value="1"/>
</dbReference>
<evidence type="ECO:0000256" key="9">
    <source>
        <dbReference type="ARBA" id="ARBA00023136"/>
    </source>
</evidence>
<evidence type="ECO:0000256" key="8">
    <source>
        <dbReference type="ARBA" id="ARBA00022991"/>
    </source>
</evidence>
<accession>A0A2H1H8N8</accession>
<evidence type="ECO:0000256" key="2">
    <source>
        <dbReference type="ARBA" id="ARBA00008130"/>
    </source>
</evidence>
<evidence type="ECO:0000256" key="12">
    <source>
        <dbReference type="SAM" id="Phobius"/>
    </source>
</evidence>
<dbReference type="GO" id="GO:0005783">
    <property type="term" value="C:endoplasmic reticulum"/>
    <property type="evidence" value="ECO:0007669"/>
    <property type="project" value="TreeGrafter"/>
</dbReference>
<dbReference type="GO" id="GO:0007602">
    <property type="term" value="P:phototransduction"/>
    <property type="evidence" value="ECO:0007669"/>
    <property type="project" value="UniProtKB-KW"/>
</dbReference>
<dbReference type="SUPFAM" id="SSF81321">
    <property type="entry name" value="Family A G protein-coupled receptor-like"/>
    <property type="match status" value="1"/>
</dbReference>
<dbReference type="CDD" id="cd15239">
    <property type="entry name" value="7tm_YRO2_fungal-like"/>
    <property type="match status" value="1"/>
</dbReference>
<protein>
    <recommendedName>
        <fullName evidence="15">Family A G protein-coupled receptor-like protein</fullName>
    </recommendedName>
</protein>
<keyword evidence="8" id="KW-0157">Chromophore</keyword>
<evidence type="ECO:0000256" key="10">
    <source>
        <dbReference type="ARBA" id="ARBA00023170"/>
    </source>
</evidence>
<dbReference type="FunFam" id="1.20.1070.10:FF:000160">
    <property type="entry name" value="Related to Opsin-1"/>
    <property type="match status" value="1"/>
</dbReference>
<name>A0A2H1H8N8_ZYMTR</name>
<evidence type="ECO:0008006" key="15">
    <source>
        <dbReference type="Google" id="ProtNLM"/>
    </source>
</evidence>
<feature type="transmembrane region" description="Helical" evidence="12">
    <location>
        <begin position="285"/>
        <end position="305"/>
    </location>
</feature>
<keyword evidence="6" id="KW-0681">Retinal protein</keyword>
<feature type="transmembrane region" description="Helical" evidence="12">
    <location>
        <begin position="251"/>
        <end position="273"/>
    </location>
</feature>
<dbReference type="PANTHER" id="PTHR28286">
    <property type="match status" value="1"/>
</dbReference>
<dbReference type="Pfam" id="PF01036">
    <property type="entry name" value="Bac_rhodopsin"/>
    <property type="match status" value="1"/>
</dbReference>
<evidence type="ECO:0000256" key="5">
    <source>
        <dbReference type="ARBA" id="ARBA00022692"/>
    </source>
</evidence>
<sequence>MSRAQDRRLPYDPDSPTAIVVLGRGLITISFLLLRLQTRVASVHPTNNDNNNIAMAGNQALQVNDYRVSGEPNPPDIGITVRGSDWYWAVCAIMTVATFAFVGLSITKPRQDRIFHYITASVTMVAAIAYFSMAAHLGWTEIDVEFVRSDPRVAGLTREIFYVRYIDWFITTPLLLIDLMLTAAMPWPTTLFVVLVDEVMIITGLVGALVSSSYKWGYFTFGCVALVYIVYVLVWEARKHANGVSSDAGKAFLYCGTLTAFLWTLYPIAWGVAEGGNIIAPDSEAVFYGILDVLAKPVFGALLIWGHRNISPAQLGLTIRDYNGTDAVIHEKRTGVANGNTSNVTHENAAANDYGTSV</sequence>
<dbReference type="PANTHER" id="PTHR28286:SF1">
    <property type="entry name" value="30 KDA HEAT SHOCK PROTEIN-RELATED"/>
    <property type="match status" value="1"/>
</dbReference>
<dbReference type="InterPro" id="IPR001425">
    <property type="entry name" value="Arc/bac/fun_rhodopsins"/>
</dbReference>
<dbReference type="GO" id="GO:0005886">
    <property type="term" value="C:plasma membrane"/>
    <property type="evidence" value="ECO:0007669"/>
    <property type="project" value="TreeGrafter"/>
</dbReference>
<evidence type="ECO:0000313" key="13">
    <source>
        <dbReference type="EMBL" id="SMR62205.1"/>
    </source>
</evidence>
<keyword evidence="3" id="KW-0600">Photoreceptor protein</keyword>
<dbReference type="PROSITE" id="PS00950">
    <property type="entry name" value="BACTERIAL_OPSIN_1"/>
    <property type="match status" value="1"/>
</dbReference>
<evidence type="ECO:0000256" key="11">
    <source>
        <dbReference type="SAM" id="MobiDB-lite"/>
    </source>
</evidence>
<dbReference type="EMBL" id="LT854265">
    <property type="protein sequence ID" value="SMR62205.1"/>
    <property type="molecule type" value="Genomic_DNA"/>
</dbReference>
<proteinExistence type="inferred from homology"/>
<feature type="transmembrane region" description="Helical" evidence="12">
    <location>
        <begin position="165"/>
        <end position="184"/>
    </location>
</feature>
<organism evidence="13 14">
    <name type="scientific">Zymoseptoria tritici ST99CH_1E4</name>
    <dbReference type="NCBI Taxonomy" id="1276532"/>
    <lineage>
        <taxon>Eukaryota</taxon>
        <taxon>Fungi</taxon>
        <taxon>Dikarya</taxon>
        <taxon>Ascomycota</taxon>
        <taxon>Pezizomycotina</taxon>
        <taxon>Dothideomycetes</taxon>
        <taxon>Dothideomycetidae</taxon>
        <taxon>Mycosphaerellales</taxon>
        <taxon>Mycosphaerellaceae</taxon>
        <taxon>Zymoseptoria</taxon>
    </lineage>
</organism>
<feature type="transmembrane region" description="Helical" evidence="12">
    <location>
        <begin position="21"/>
        <end position="38"/>
    </location>
</feature>
<dbReference type="InterPro" id="IPR018229">
    <property type="entry name" value="Rhodopsin_retinal_BS"/>
</dbReference>
<dbReference type="AlphaFoldDB" id="A0A2H1H8N8"/>
<evidence type="ECO:0000256" key="4">
    <source>
        <dbReference type="ARBA" id="ARBA00022606"/>
    </source>
</evidence>
<keyword evidence="9 12" id="KW-0472">Membrane</keyword>
<feature type="transmembrane region" description="Helical" evidence="12">
    <location>
        <begin position="86"/>
        <end position="107"/>
    </location>
</feature>
<dbReference type="InterPro" id="IPR043476">
    <property type="entry name" value="Yro2-like_7TM"/>
</dbReference>
<keyword evidence="10" id="KW-0675">Receptor</keyword>
<dbReference type="PRINTS" id="PR00251">
    <property type="entry name" value="BACTRLOPSIN"/>
</dbReference>
<keyword evidence="5 12" id="KW-0812">Transmembrane</keyword>
<evidence type="ECO:0000256" key="1">
    <source>
        <dbReference type="ARBA" id="ARBA00004141"/>
    </source>
</evidence>
<feature type="transmembrane region" description="Helical" evidence="12">
    <location>
        <begin position="114"/>
        <end position="139"/>
    </location>
</feature>
<feature type="transmembrane region" description="Helical" evidence="12">
    <location>
        <begin position="216"/>
        <end position="235"/>
    </location>
</feature>
<dbReference type="Proteomes" id="UP000245764">
    <property type="component" value="Chromosome 13"/>
</dbReference>
<comment type="subcellular location">
    <subcellularLocation>
        <location evidence="1">Membrane</location>
        <topology evidence="1">Multi-pass membrane protein</topology>
    </subcellularLocation>
</comment>
<evidence type="ECO:0000256" key="3">
    <source>
        <dbReference type="ARBA" id="ARBA00022543"/>
    </source>
</evidence>
<feature type="region of interest" description="Disordered" evidence="11">
    <location>
        <begin position="339"/>
        <end position="358"/>
    </location>
</feature>
<gene>
    <name evidence="13" type="ORF">ZT1E4_G11518</name>
</gene>
<keyword evidence="7 12" id="KW-1133">Transmembrane helix</keyword>
<reference evidence="14" key="1">
    <citation type="submission" date="2017-05" db="EMBL/GenBank/DDBJ databases">
        <authorList>
            <person name="Song R."/>
            <person name="Chenine A.L."/>
            <person name="Ruprecht R.M."/>
        </authorList>
    </citation>
    <scope>NUCLEOTIDE SEQUENCE [LARGE SCALE GENOMIC DNA]</scope>
</reference>
<feature type="transmembrane region" description="Helical" evidence="12">
    <location>
        <begin position="191"/>
        <end position="210"/>
    </location>
</feature>
<evidence type="ECO:0000256" key="6">
    <source>
        <dbReference type="ARBA" id="ARBA00022925"/>
    </source>
</evidence>
<dbReference type="Gene3D" id="1.20.1070.10">
    <property type="entry name" value="Rhodopsin 7-helix transmembrane proteins"/>
    <property type="match status" value="1"/>
</dbReference>
<dbReference type="GO" id="GO:0005216">
    <property type="term" value="F:monoatomic ion channel activity"/>
    <property type="evidence" value="ECO:0007669"/>
    <property type="project" value="InterPro"/>
</dbReference>